<dbReference type="SUPFAM" id="SSF89550">
    <property type="entry name" value="PHP domain-like"/>
    <property type="match status" value="1"/>
</dbReference>
<comment type="caution">
    <text evidence="5">The sequence shown here is derived from an EMBL/GenBank/DDBJ whole genome shotgun (WGS) entry which is preliminary data.</text>
</comment>
<dbReference type="InterPro" id="IPR047967">
    <property type="entry name" value="PolX_PHP"/>
</dbReference>
<proteinExistence type="predicted"/>
<dbReference type="InterPro" id="IPR022311">
    <property type="entry name" value="PolX-like"/>
</dbReference>
<dbReference type="GO" id="GO:0005829">
    <property type="term" value="C:cytosol"/>
    <property type="evidence" value="ECO:0007669"/>
    <property type="project" value="TreeGrafter"/>
</dbReference>
<feature type="domain" description="DNA-directed DNA polymerase X" evidence="4">
    <location>
        <begin position="10"/>
        <end position="345"/>
    </location>
</feature>
<keyword evidence="2" id="KW-0548">Nucleotidyltransferase</keyword>
<dbReference type="Gene3D" id="1.10.150.110">
    <property type="entry name" value="DNA polymerase beta, N-terminal domain-like"/>
    <property type="match status" value="1"/>
</dbReference>
<dbReference type="Pfam" id="PF02811">
    <property type="entry name" value="PHP"/>
    <property type="match status" value="1"/>
</dbReference>
<dbReference type="EMBL" id="LCFB01000034">
    <property type="protein sequence ID" value="KKS83678.1"/>
    <property type="molecule type" value="Genomic_DNA"/>
</dbReference>
<dbReference type="InterPro" id="IPR002054">
    <property type="entry name" value="DNA-dir_DNA_pol_X"/>
</dbReference>
<dbReference type="GO" id="GO:0003677">
    <property type="term" value="F:DNA binding"/>
    <property type="evidence" value="ECO:0007669"/>
    <property type="project" value="InterPro"/>
</dbReference>
<dbReference type="InterPro" id="IPR050243">
    <property type="entry name" value="PHP_phosphatase"/>
</dbReference>
<dbReference type="Pfam" id="PF14716">
    <property type="entry name" value="HHH_8"/>
    <property type="match status" value="1"/>
</dbReference>
<protein>
    <submittedName>
        <fullName evidence="5">PHP domain protein</fullName>
    </submittedName>
</protein>
<dbReference type="STRING" id="1618436.UV59_C0034G0009"/>
<dbReference type="InterPro" id="IPR016195">
    <property type="entry name" value="Pol/histidinol_Pase-like"/>
</dbReference>
<name>A0A0G1F9Z7_9BACT</name>
<sequence>MSKSKTVHVFTNSEIVKLLRDVAAALLIKDANRFRIIAYEKAADSVEHLTSELKDVWDEGKLEGVPGIGPTIAAHIDELFRNGNVKHFGKVFHGLSPALFPLLLVPGLGPKKAFRLTREFQLTNPKTVISDLQKLALRHKIAVLEGFGEKSEQLLLSGLESFSKGQIKENRMPLPYADRLAQEVIDYLQKHPAVVRVDVLGSLRRKVATIGDIDLAAMTENPLEVVKYFTKYHKLSKIIDQGEKGATILLTIGRQVDLRVQSKKSYGAMLQYFTGSKHHNIKLREFALKKGLSLSEHGIKAIKKLQNSNFKSQNYNKKLGLYEFESEKAFYGALGLPEIPPELREDAGEIEAAQQHKLPNLVTLKDIKGDFHVHSNYDLEPSHDLGANSLTDLLNQSAQLGYSYLGISDHNPSMKNHTEVQIVSLMKTRREKLERQFMAWKNREKKPIQPFYLLEVDILPSGLLALPNDAFKYIDAAIVSVHSSFTQGRSETTKRILTALAHPKAKILGHPTARLIGEREGIDADWNAIFTYCAANGRALEINSWPERLDLPDRLVREALSRKVKFIINTDAHHVDHLTNMKYGVDVARRGWVEAQDVLNTMGYNELSKWLKS</sequence>
<reference evidence="5 6" key="1">
    <citation type="journal article" date="2015" name="Nature">
        <title>rRNA introns, odd ribosomes, and small enigmatic genomes across a large radiation of phyla.</title>
        <authorList>
            <person name="Brown C.T."/>
            <person name="Hug L.A."/>
            <person name="Thomas B.C."/>
            <person name="Sharon I."/>
            <person name="Castelle C.J."/>
            <person name="Singh A."/>
            <person name="Wilkins M.J."/>
            <person name="Williams K.H."/>
            <person name="Banfield J.F."/>
        </authorList>
    </citation>
    <scope>NUCLEOTIDE SEQUENCE [LARGE SCALE GENOMIC DNA]</scope>
</reference>
<dbReference type="InterPro" id="IPR003141">
    <property type="entry name" value="Pol/His_phosphatase_N"/>
</dbReference>
<dbReference type="Pfam" id="PF14791">
    <property type="entry name" value="DNA_pol_B_thumb"/>
    <property type="match status" value="1"/>
</dbReference>
<dbReference type="AlphaFoldDB" id="A0A0G1F9Z7"/>
<organism evidence="5 6">
    <name type="scientific">Candidatus Gottesmanbacteria bacterium GW2011_GWA1_43_11</name>
    <dbReference type="NCBI Taxonomy" id="1618436"/>
    <lineage>
        <taxon>Bacteria</taxon>
        <taxon>Candidatus Gottesmaniibacteriota</taxon>
    </lineage>
</organism>
<dbReference type="PATRIC" id="fig|1618436.3.peg.1343"/>
<gene>
    <name evidence="5" type="ORF">UV59_C0034G0009</name>
</gene>
<dbReference type="Gene3D" id="3.20.20.140">
    <property type="entry name" value="Metal-dependent hydrolases"/>
    <property type="match status" value="1"/>
</dbReference>
<dbReference type="InterPro" id="IPR043519">
    <property type="entry name" value="NT_sf"/>
</dbReference>
<dbReference type="Proteomes" id="UP000034543">
    <property type="component" value="Unassembled WGS sequence"/>
</dbReference>
<evidence type="ECO:0000256" key="1">
    <source>
        <dbReference type="ARBA" id="ARBA00022679"/>
    </source>
</evidence>
<dbReference type="Gene3D" id="1.10.150.20">
    <property type="entry name" value="5' to 3' exonuclease, C-terminal subdomain"/>
    <property type="match status" value="1"/>
</dbReference>
<dbReference type="CDD" id="cd07436">
    <property type="entry name" value="PHP_PolX"/>
    <property type="match status" value="1"/>
</dbReference>
<dbReference type="Gene3D" id="3.30.460.10">
    <property type="entry name" value="Beta Polymerase, domain 2"/>
    <property type="match status" value="1"/>
</dbReference>
<dbReference type="GO" id="GO:0003887">
    <property type="term" value="F:DNA-directed DNA polymerase activity"/>
    <property type="evidence" value="ECO:0007669"/>
    <property type="project" value="InterPro"/>
</dbReference>
<dbReference type="Gene3D" id="3.30.210.10">
    <property type="entry name" value="DNA polymerase, thumb domain"/>
    <property type="match status" value="1"/>
</dbReference>
<keyword evidence="1" id="KW-0808">Transferase</keyword>
<dbReference type="CDD" id="cd00141">
    <property type="entry name" value="NT_POLXc"/>
    <property type="match status" value="1"/>
</dbReference>
<dbReference type="PANTHER" id="PTHR36928:SF1">
    <property type="entry name" value="PHOSPHATASE YCDX-RELATED"/>
    <property type="match status" value="1"/>
</dbReference>
<dbReference type="InterPro" id="IPR010996">
    <property type="entry name" value="HHH_MUS81"/>
</dbReference>
<dbReference type="SUPFAM" id="SSF47802">
    <property type="entry name" value="DNA polymerase beta, N-terminal domain-like"/>
    <property type="match status" value="1"/>
</dbReference>
<dbReference type="SMART" id="SM00481">
    <property type="entry name" value="POLIIIAc"/>
    <property type="match status" value="1"/>
</dbReference>
<dbReference type="GO" id="GO:0008270">
    <property type="term" value="F:zinc ion binding"/>
    <property type="evidence" value="ECO:0007669"/>
    <property type="project" value="TreeGrafter"/>
</dbReference>
<dbReference type="SMART" id="SM00483">
    <property type="entry name" value="POLXc"/>
    <property type="match status" value="1"/>
</dbReference>
<dbReference type="InterPro" id="IPR029398">
    <property type="entry name" value="PolB_thumb"/>
</dbReference>
<dbReference type="PANTHER" id="PTHR36928">
    <property type="entry name" value="PHOSPHATASE YCDX-RELATED"/>
    <property type="match status" value="1"/>
</dbReference>
<evidence type="ECO:0000256" key="2">
    <source>
        <dbReference type="ARBA" id="ARBA00022695"/>
    </source>
</evidence>
<dbReference type="GO" id="GO:0042578">
    <property type="term" value="F:phosphoric ester hydrolase activity"/>
    <property type="evidence" value="ECO:0007669"/>
    <property type="project" value="TreeGrafter"/>
</dbReference>
<dbReference type="PIRSF" id="PIRSF005047">
    <property type="entry name" value="UCP005047_YshC"/>
    <property type="match status" value="1"/>
</dbReference>
<accession>A0A0G1F9Z7</accession>
<evidence type="ECO:0000259" key="4">
    <source>
        <dbReference type="SMART" id="SM00483"/>
    </source>
</evidence>
<dbReference type="InterPro" id="IPR037160">
    <property type="entry name" value="DNA_Pol_thumb_sf"/>
</dbReference>
<feature type="domain" description="Polymerase/histidinol phosphatase N-terminal" evidence="3">
    <location>
        <begin position="369"/>
        <end position="460"/>
    </location>
</feature>
<evidence type="ECO:0000259" key="3">
    <source>
        <dbReference type="SMART" id="SM00481"/>
    </source>
</evidence>
<dbReference type="InterPro" id="IPR027421">
    <property type="entry name" value="DNA_pol_lamdba_lyase_dom_sf"/>
</dbReference>
<dbReference type="SUPFAM" id="SSF81301">
    <property type="entry name" value="Nucleotidyltransferase"/>
    <property type="match status" value="1"/>
</dbReference>
<evidence type="ECO:0000313" key="6">
    <source>
        <dbReference type="Proteomes" id="UP000034543"/>
    </source>
</evidence>
<evidence type="ECO:0000313" key="5">
    <source>
        <dbReference type="EMBL" id="KKS83678.1"/>
    </source>
</evidence>
<dbReference type="InterPro" id="IPR004013">
    <property type="entry name" value="PHP_dom"/>
</dbReference>